<dbReference type="CDD" id="cd07729">
    <property type="entry name" value="AHL_lactonase_MBL-fold"/>
    <property type="match status" value="1"/>
</dbReference>
<dbReference type="Proteomes" id="UP000198415">
    <property type="component" value="Unassembled WGS sequence"/>
</dbReference>
<dbReference type="InterPro" id="IPR051013">
    <property type="entry name" value="MBL_superfamily_lactonases"/>
</dbReference>
<gene>
    <name evidence="7" type="ORF">SAMN06264365_101548</name>
</gene>
<reference evidence="7 8" key="1">
    <citation type="submission" date="2017-06" db="EMBL/GenBank/DDBJ databases">
        <authorList>
            <person name="Kim H.J."/>
            <person name="Triplett B.A."/>
        </authorList>
    </citation>
    <scope>NUCLEOTIDE SEQUENCE [LARGE SCALE GENOMIC DNA]</scope>
    <source>
        <strain evidence="7 8">DSM 43151</strain>
    </source>
</reference>
<dbReference type="InterPro" id="IPR036866">
    <property type="entry name" value="RibonucZ/Hydroxyglut_hydro"/>
</dbReference>
<evidence type="ECO:0000313" key="8">
    <source>
        <dbReference type="Proteomes" id="UP000198415"/>
    </source>
</evidence>
<dbReference type="Gene3D" id="3.60.15.10">
    <property type="entry name" value="Ribonuclease Z/Hydroxyacylglutathione hydrolase-like"/>
    <property type="match status" value="1"/>
</dbReference>
<keyword evidence="4 7" id="KW-0378">Hydrolase</keyword>
<evidence type="ECO:0000259" key="6">
    <source>
        <dbReference type="SMART" id="SM00849"/>
    </source>
</evidence>
<dbReference type="GO" id="GO:0016787">
    <property type="term" value="F:hydrolase activity"/>
    <property type="evidence" value="ECO:0007669"/>
    <property type="project" value="UniProtKB-KW"/>
</dbReference>
<evidence type="ECO:0000256" key="3">
    <source>
        <dbReference type="ARBA" id="ARBA00022723"/>
    </source>
</evidence>
<comment type="similarity">
    <text evidence="2">Belongs to the metallo-beta-lactamase superfamily.</text>
</comment>
<comment type="cofactor">
    <cofactor evidence="1">
        <name>Zn(2+)</name>
        <dbReference type="ChEBI" id="CHEBI:29105"/>
    </cofactor>
</comment>
<keyword evidence="8" id="KW-1185">Reference proteome</keyword>
<evidence type="ECO:0000256" key="2">
    <source>
        <dbReference type="ARBA" id="ARBA00007749"/>
    </source>
</evidence>
<protein>
    <submittedName>
        <fullName evidence="7">N-acyl homoserine lactone hydrolase</fullName>
    </submittedName>
</protein>
<dbReference type="EMBL" id="FZNR01000001">
    <property type="protein sequence ID" value="SNR28411.1"/>
    <property type="molecule type" value="Genomic_DNA"/>
</dbReference>
<keyword evidence="3" id="KW-0479">Metal-binding</keyword>
<dbReference type="RefSeq" id="WP_089291311.1">
    <property type="nucleotide sequence ID" value="NZ_BOMU01000006.1"/>
</dbReference>
<evidence type="ECO:0000256" key="5">
    <source>
        <dbReference type="ARBA" id="ARBA00022833"/>
    </source>
</evidence>
<accession>A0A238V2N4</accession>
<dbReference type="SUPFAM" id="SSF56281">
    <property type="entry name" value="Metallo-hydrolase/oxidoreductase"/>
    <property type="match status" value="1"/>
</dbReference>
<evidence type="ECO:0000256" key="4">
    <source>
        <dbReference type="ARBA" id="ARBA00022801"/>
    </source>
</evidence>
<dbReference type="OrthoDB" id="5177904at2"/>
<keyword evidence="5" id="KW-0862">Zinc</keyword>
<sequence>MSDVALRRVDFGYFVRPAEETGTGSARAEPALGYLIDHPDGRILVDTGMGHVPGVDAHYRPRRVALGEALAVAGSKIDDIRYVVNCHLHFDHCGGNAELAGRPVFTQRSELALARTSEQYLAALVDHPGAVLEELDGEAEILPGVLIVPTPGHTAGHQSVVVVTGDGAVIVAGQSHDHATAFTGDVLGHRAGVGVSPPWLDRLLSLDPRQVLFAHDNAVWTP</sequence>
<evidence type="ECO:0000313" key="7">
    <source>
        <dbReference type="EMBL" id="SNR28411.1"/>
    </source>
</evidence>
<dbReference type="AlphaFoldDB" id="A0A238V2N4"/>
<dbReference type="Pfam" id="PF00753">
    <property type="entry name" value="Lactamase_B"/>
    <property type="match status" value="1"/>
</dbReference>
<dbReference type="GO" id="GO:0046872">
    <property type="term" value="F:metal ion binding"/>
    <property type="evidence" value="ECO:0007669"/>
    <property type="project" value="UniProtKB-KW"/>
</dbReference>
<name>A0A238V2N4_9ACTN</name>
<organism evidence="7 8">
    <name type="scientific">Actinoplanes regularis</name>
    <dbReference type="NCBI Taxonomy" id="52697"/>
    <lineage>
        <taxon>Bacteria</taxon>
        <taxon>Bacillati</taxon>
        <taxon>Actinomycetota</taxon>
        <taxon>Actinomycetes</taxon>
        <taxon>Micromonosporales</taxon>
        <taxon>Micromonosporaceae</taxon>
        <taxon>Actinoplanes</taxon>
    </lineage>
</organism>
<dbReference type="PANTHER" id="PTHR42978">
    <property type="entry name" value="QUORUM-QUENCHING LACTONASE YTNP-RELATED-RELATED"/>
    <property type="match status" value="1"/>
</dbReference>
<dbReference type="InterPro" id="IPR001279">
    <property type="entry name" value="Metallo-B-lactamas"/>
</dbReference>
<evidence type="ECO:0000256" key="1">
    <source>
        <dbReference type="ARBA" id="ARBA00001947"/>
    </source>
</evidence>
<dbReference type="PANTHER" id="PTHR42978:SF2">
    <property type="entry name" value="102 KBASES UNSTABLE REGION: FROM 1 TO 119443"/>
    <property type="match status" value="1"/>
</dbReference>
<proteinExistence type="inferred from homology"/>
<dbReference type="SMART" id="SM00849">
    <property type="entry name" value="Lactamase_B"/>
    <property type="match status" value="1"/>
</dbReference>
<feature type="domain" description="Metallo-beta-lactamase" evidence="6">
    <location>
        <begin position="30"/>
        <end position="215"/>
    </location>
</feature>